<dbReference type="PANTHER" id="PTHR45786:SF74">
    <property type="entry name" value="ATP-DEPENDENT DNA HELICASE"/>
    <property type="match status" value="1"/>
</dbReference>
<dbReference type="GO" id="GO:0006281">
    <property type="term" value="P:DNA repair"/>
    <property type="evidence" value="ECO:0007669"/>
    <property type="project" value="UniProtKB-KW"/>
</dbReference>
<keyword evidence="1" id="KW-0234">DNA repair</keyword>
<name>A0A6L2P2Q0_TANCI</name>
<dbReference type="InterPro" id="IPR025476">
    <property type="entry name" value="Helitron_helicase-like"/>
</dbReference>
<comment type="caution">
    <text evidence="4">The sequence shown here is derived from an EMBL/GenBank/DDBJ whole genome shotgun (WGS) entry which is preliminary data.</text>
</comment>
<dbReference type="PANTHER" id="PTHR45786">
    <property type="entry name" value="DNA BINDING PROTEIN-LIKE"/>
    <property type="match status" value="1"/>
</dbReference>
<dbReference type="GO" id="GO:0016787">
    <property type="term" value="F:hydrolase activity"/>
    <property type="evidence" value="ECO:0007669"/>
    <property type="project" value="UniProtKB-KW"/>
</dbReference>
<keyword evidence="1" id="KW-0347">Helicase</keyword>
<dbReference type="GO" id="GO:0043139">
    <property type="term" value="F:5'-3' DNA helicase activity"/>
    <property type="evidence" value="ECO:0007669"/>
    <property type="project" value="UniProtKB-EC"/>
</dbReference>
<keyword evidence="1" id="KW-0547">Nucleotide-binding</keyword>
<reference evidence="4" key="1">
    <citation type="journal article" date="2019" name="Sci. Rep.">
        <title>Draft genome of Tanacetum cinerariifolium, the natural source of mosquito coil.</title>
        <authorList>
            <person name="Yamashiro T."/>
            <person name="Shiraishi A."/>
            <person name="Satake H."/>
            <person name="Nakayama K."/>
        </authorList>
    </citation>
    <scope>NUCLEOTIDE SEQUENCE</scope>
</reference>
<dbReference type="Pfam" id="PF05970">
    <property type="entry name" value="PIF1"/>
    <property type="match status" value="1"/>
</dbReference>
<dbReference type="AlphaFoldDB" id="A0A6L2P2Q0"/>
<comment type="similarity">
    <text evidence="1">Belongs to the helicase family.</text>
</comment>
<dbReference type="GO" id="GO:0000723">
    <property type="term" value="P:telomere maintenance"/>
    <property type="evidence" value="ECO:0007669"/>
    <property type="project" value="InterPro"/>
</dbReference>
<dbReference type="Pfam" id="PF14214">
    <property type="entry name" value="Helitron_like_N"/>
    <property type="match status" value="1"/>
</dbReference>
<keyword evidence="1" id="KW-0067">ATP-binding</keyword>
<keyword evidence="1" id="KW-0233">DNA recombination</keyword>
<feature type="domain" description="DNA helicase Pif1-like DEAD-box helicase" evidence="2">
    <location>
        <begin position="563"/>
        <end position="630"/>
    </location>
</feature>
<feature type="domain" description="Helitron helicase-like" evidence="3">
    <location>
        <begin position="129"/>
        <end position="278"/>
    </location>
</feature>
<evidence type="ECO:0000313" key="4">
    <source>
        <dbReference type="EMBL" id="GEU91104.1"/>
    </source>
</evidence>
<accession>A0A6L2P2Q0</accession>
<dbReference type="EMBL" id="BKCJ010010333">
    <property type="protein sequence ID" value="GEU91104.1"/>
    <property type="molecule type" value="Genomic_DNA"/>
</dbReference>
<dbReference type="InterPro" id="IPR010285">
    <property type="entry name" value="DNA_helicase_pif1-like_DEAD"/>
</dbReference>
<evidence type="ECO:0000259" key="2">
    <source>
        <dbReference type="Pfam" id="PF05970"/>
    </source>
</evidence>
<gene>
    <name evidence="4" type="ORF">Tci_063082</name>
</gene>
<dbReference type="GO" id="GO:0006310">
    <property type="term" value="P:DNA recombination"/>
    <property type="evidence" value="ECO:0007669"/>
    <property type="project" value="UniProtKB-KW"/>
</dbReference>
<proteinExistence type="inferred from homology"/>
<dbReference type="EC" id="5.6.2.3" evidence="1"/>
<organism evidence="4">
    <name type="scientific">Tanacetum cinerariifolium</name>
    <name type="common">Dalmatian daisy</name>
    <name type="synonym">Chrysanthemum cinerariifolium</name>
    <dbReference type="NCBI Taxonomy" id="118510"/>
    <lineage>
        <taxon>Eukaryota</taxon>
        <taxon>Viridiplantae</taxon>
        <taxon>Streptophyta</taxon>
        <taxon>Embryophyta</taxon>
        <taxon>Tracheophyta</taxon>
        <taxon>Spermatophyta</taxon>
        <taxon>Magnoliopsida</taxon>
        <taxon>eudicotyledons</taxon>
        <taxon>Gunneridae</taxon>
        <taxon>Pentapetalae</taxon>
        <taxon>asterids</taxon>
        <taxon>campanulids</taxon>
        <taxon>Asterales</taxon>
        <taxon>Asteraceae</taxon>
        <taxon>Asteroideae</taxon>
        <taxon>Anthemideae</taxon>
        <taxon>Anthemidinae</taxon>
        <taxon>Tanacetum</taxon>
    </lineage>
</organism>
<protein>
    <recommendedName>
        <fullName evidence="1">ATP-dependent DNA helicase</fullName>
        <ecNumber evidence="1">5.6.2.3</ecNumber>
    </recommendedName>
</protein>
<evidence type="ECO:0000259" key="3">
    <source>
        <dbReference type="Pfam" id="PF14214"/>
    </source>
</evidence>
<comment type="catalytic activity">
    <reaction evidence="1">
        <text>ATP + H2O = ADP + phosphate + H(+)</text>
        <dbReference type="Rhea" id="RHEA:13065"/>
        <dbReference type="ChEBI" id="CHEBI:15377"/>
        <dbReference type="ChEBI" id="CHEBI:15378"/>
        <dbReference type="ChEBI" id="CHEBI:30616"/>
        <dbReference type="ChEBI" id="CHEBI:43474"/>
        <dbReference type="ChEBI" id="CHEBI:456216"/>
        <dbReference type="EC" id="5.6.2.3"/>
    </reaction>
</comment>
<keyword evidence="1" id="KW-0227">DNA damage</keyword>
<dbReference type="GO" id="GO:0005524">
    <property type="term" value="F:ATP binding"/>
    <property type="evidence" value="ECO:0007669"/>
    <property type="project" value="UniProtKB-KW"/>
</dbReference>
<sequence length="701" mass="81414">MSAFLGNETGEGVDASIGTGLIAMLDETSAMAKAFQMTRNWCHAHNSINFELHLLSERITSVRQYNTPTVSEVAALITSDFGDSIAVRDIMVENKDGGPKQISELHPSYMALQYPLLFLYGEDGLHKKIPYHNNAGTRKIKHAYTTIEEHHLKWTRNNQDTLWVDLYHNLNDAVTRGDTHAKGLGKRIVLPRSFTGSLRYMIQNYQDAMALCRAYKNPDLFITFTLNLKWPEITEMLALLPGRKPHDRPEVGTRVFKMNLTELLDDLTKREIFGKSRAEIPCPTDDPEGYKVVTEFMLYGPFGKGAACIVDVKCSKCFPKPFYTETIIGEDGYPVYRRRDSKVFAVKGKFTYNNKYAVPYDRYLLLRYQAHINVERCNRSKEIKYLFNYLNKGPDRETTVIQENVQKLANEAAGKVVEVDEIKNYLNSRYLAPCEAVWRLFSFYIHYSYPSVMKLNFHLEDQNAITLCDSQNLPALLEREVIKLTMFTEWFKLNKRDTAVRKLTYAEIPKYYVWHEQAKVWHRRKQKMHRENLLFKQLQERGGRTAHSRFVLPLELMENNTCVIPEGKRNEIVQACINRTELWKSCKVFTLSHSMRVNEYSTTREIDTRKQHFNKWVLDVGDGNLPAKKKEEEDKETWIELPEEFIISLAKSPIEEIVKETFLDFTTIKSEEAYLKERVILTPRNDDADAINVYMFENLLG</sequence>
<evidence type="ECO:0000256" key="1">
    <source>
        <dbReference type="RuleBase" id="RU363044"/>
    </source>
</evidence>
<keyword evidence="1" id="KW-0378">Hydrolase</keyword>
<comment type="cofactor">
    <cofactor evidence="1">
        <name>Mg(2+)</name>
        <dbReference type="ChEBI" id="CHEBI:18420"/>
    </cofactor>
</comment>